<dbReference type="RefSeq" id="WP_036816348.1">
    <property type="nucleotide sequence ID" value="NZ_JGVO01000023.1"/>
</dbReference>
<keyword evidence="4" id="KW-1185">Reference proteome</keyword>
<protein>
    <submittedName>
        <fullName evidence="3">DUF126 domain-containing protein</fullName>
    </submittedName>
</protein>
<dbReference type="EMBL" id="PYMA01000003">
    <property type="protein sequence ID" value="PSW20582.1"/>
    <property type="molecule type" value="Genomic_DNA"/>
</dbReference>
<dbReference type="InterPro" id="IPR002840">
    <property type="entry name" value="PMDh-S-like_dom"/>
</dbReference>
<comment type="caution">
    <text evidence="3">The sequence shown here is derived from an EMBL/GenBank/DDBJ whole genome shotgun (WGS) entry which is preliminary data.</text>
</comment>
<dbReference type="Pfam" id="PF01989">
    <property type="entry name" value="AcnX_swivel_put"/>
    <property type="match status" value="1"/>
</dbReference>
<feature type="domain" description="Phosphomevalonate dehydratase small subunit-like" evidence="2">
    <location>
        <begin position="25"/>
        <end position="103"/>
    </location>
</feature>
<name>A0A2T3NWI2_9GAMM</name>
<dbReference type="Proteomes" id="UP000241771">
    <property type="component" value="Unassembled WGS sequence"/>
</dbReference>
<sequence length="141" mass="14946">MKINALQKGLGEACEGEVLVLNGAFSARYDLDIKTGEFLRPNIVEDGVSVKGKILVADRAKGGVASSWLFHEMVRLGTAPKALIFNNAGPVMIQASAFSGISILDKFDGNICSQLNNGQRVFVSPKDGVIEILNNGGVAIQ</sequence>
<dbReference type="OrthoDB" id="8907874at2"/>
<keyword evidence="1" id="KW-0456">Lyase</keyword>
<evidence type="ECO:0000313" key="3">
    <source>
        <dbReference type="EMBL" id="PSW20582.1"/>
    </source>
</evidence>
<gene>
    <name evidence="3" type="ORF">C9I98_06940</name>
</gene>
<reference evidence="3 4" key="1">
    <citation type="submission" date="2018-01" db="EMBL/GenBank/DDBJ databases">
        <title>Whole genome sequencing of Histamine producing bacteria.</title>
        <authorList>
            <person name="Butler K."/>
        </authorList>
    </citation>
    <scope>NUCLEOTIDE SEQUENCE [LARGE SCALE GENOMIC DNA]</scope>
    <source>
        <strain evidence="3 4">DSM 100436</strain>
    </source>
</reference>
<proteinExistence type="predicted"/>
<dbReference type="SUPFAM" id="SSF52016">
    <property type="entry name" value="LeuD/IlvD-like"/>
    <property type="match status" value="1"/>
</dbReference>
<dbReference type="GO" id="GO:0016829">
    <property type="term" value="F:lyase activity"/>
    <property type="evidence" value="ECO:0007669"/>
    <property type="project" value="UniProtKB-KW"/>
</dbReference>
<organism evidence="3 4">
    <name type="scientific">Photobacterium sanctipauli</name>
    <dbReference type="NCBI Taxonomy" id="1342794"/>
    <lineage>
        <taxon>Bacteria</taxon>
        <taxon>Pseudomonadati</taxon>
        <taxon>Pseudomonadota</taxon>
        <taxon>Gammaproteobacteria</taxon>
        <taxon>Vibrionales</taxon>
        <taxon>Vibrionaceae</taxon>
        <taxon>Photobacterium</taxon>
    </lineage>
</organism>
<dbReference type="AlphaFoldDB" id="A0A2T3NWI2"/>
<dbReference type="Gene3D" id="3.50.30.10">
    <property type="entry name" value="Phosphohistidine domain"/>
    <property type="match status" value="1"/>
</dbReference>
<evidence type="ECO:0000313" key="4">
    <source>
        <dbReference type="Proteomes" id="UP000241771"/>
    </source>
</evidence>
<accession>A0A2T3NWI2</accession>
<evidence type="ECO:0000259" key="2">
    <source>
        <dbReference type="Pfam" id="PF01989"/>
    </source>
</evidence>
<evidence type="ECO:0000256" key="1">
    <source>
        <dbReference type="ARBA" id="ARBA00023239"/>
    </source>
</evidence>